<reference evidence="1" key="1">
    <citation type="submission" date="2023-05" db="EMBL/GenBank/DDBJ databases">
        <authorList>
            <consortium name="ELIXIR-Norway"/>
        </authorList>
    </citation>
    <scope>NUCLEOTIDE SEQUENCE</scope>
</reference>
<sequence>MFSKLLVTRKMPIKAMMDARFGSTYIRTMMEELDFPACPVVGSLPSSIGDVGSMPDLETEILHASREVTPRTATPEPPRHSSDPMQPDKYLIKHKHRGISLHMDQGHHNTKKTIPSIMRTSRKWNLPTVLVGMKIVQSPLEKSASFLRS</sequence>
<reference evidence="1" key="2">
    <citation type="submission" date="2025-03" db="EMBL/GenBank/DDBJ databases">
        <authorList>
            <consortium name="ELIXIR-Norway"/>
            <consortium name="Elixir Norway"/>
        </authorList>
    </citation>
    <scope>NUCLEOTIDE SEQUENCE</scope>
</reference>
<gene>
    <name evidence="1" type="ORF">MRATA1EN22A_LOCUS8743</name>
</gene>
<proteinExistence type="predicted"/>
<evidence type="ECO:0000313" key="2">
    <source>
        <dbReference type="Proteomes" id="UP001162501"/>
    </source>
</evidence>
<evidence type="ECO:0000313" key="1">
    <source>
        <dbReference type="EMBL" id="CAM9876925.1"/>
    </source>
</evidence>
<name>A0AC59YPB3_RANTA</name>
<dbReference type="EMBL" id="OX596103">
    <property type="protein sequence ID" value="CAM9876925.1"/>
    <property type="molecule type" value="Genomic_DNA"/>
</dbReference>
<accession>A0AC59YPB3</accession>
<dbReference type="Proteomes" id="UP001162501">
    <property type="component" value="Chromosome 19"/>
</dbReference>
<organism evidence="1 2">
    <name type="scientific">Rangifer tarandus platyrhynchus</name>
    <name type="common">Svalbard reindeer</name>
    <dbReference type="NCBI Taxonomy" id="3082113"/>
    <lineage>
        <taxon>Eukaryota</taxon>
        <taxon>Metazoa</taxon>
        <taxon>Chordata</taxon>
        <taxon>Craniata</taxon>
        <taxon>Vertebrata</taxon>
        <taxon>Euteleostomi</taxon>
        <taxon>Mammalia</taxon>
        <taxon>Eutheria</taxon>
        <taxon>Laurasiatheria</taxon>
        <taxon>Artiodactyla</taxon>
        <taxon>Ruminantia</taxon>
        <taxon>Pecora</taxon>
        <taxon>Cervidae</taxon>
        <taxon>Odocoileinae</taxon>
        <taxon>Rangifer</taxon>
    </lineage>
</organism>
<protein>
    <submittedName>
        <fullName evidence="1">Uncharacterized protein</fullName>
    </submittedName>
</protein>